<dbReference type="OrthoDB" id="5517693at2"/>
<sequence>MSTMPRRSAATGTIELLRAGKRRGRSRSALSRAVHSGELHRLRQGVFVRAEQWAQARLSQRHRAFTAAVGLTSASAVFCGRTALSLYGLPLLSWPQQVHCRTRHHSRVGVSDAGFFTVRTSFPLKHASLSRQEAQLRLRRADLALPYMNVPVPGVSLEDGSRIEVRVEPLPSVLVDTLPRLSRQEAIVVLDAALTGKYDYGVRVTDRDLHTAESFLSPGHTAAWRQLRDFADARSESPGESRSRVLFDELGFEAPQLQVELHLAGVGRVRVDFWWEGLVCEFDGMIKYTRQFTDRDAEDVVKQEKLREDALRMHGYRVVRITWSDLDDPQTLGRKLLLAGAPHRATRWHGGASWSAAS</sequence>
<accession>A0A5R9AHD8</accession>
<comment type="caution">
    <text evidence="1">The sequence shown here is derived from an EMBL/GenBank/DDBJ whole genome shotgun (WGS) entry which is preliminary data.</text>
</comment>
<keyword evidence="2" id="KW-1185">Reference proteome</keyword>
<dbReference type="AlphaFoldDB" id="A0A5R9AHD8"/>
<evidence type="ECO:0000313" key="1">
    <source>
        <dbReference type="EMBL" id="TLP77475.1"/>
    </source>
</evidence>
<name>A0A5R9AHD8_9MICC</name>
<evidence type="ECO:0000313" key="2">
    <source>
        <dbReference type="Proteomes" id="UP000306544"/>
    </source>
</evidence>
<dbReference type="EMBL" id="VAWA01000004">
    <property type="protein sequence ID" value="TLP77475.1"/>
    <property type="molecule type" value="Genomic_DNA"/>
</dbReference>
<proteinExistence type="predicted"/>
<organism evidence="1 2">
    <name type="scientific">Nesterenkonia sphaerica</name>
    <dbReference type="NCBI Taxonomy" id="1804988"/>
    <lineage>
        <taxon>Bacteria</taxon>
        <taxon>Bacillati</taxon>
        <taxon>Actinomycetota</taxon>
        <taxon>Actinomycetes</taxon>
        <taxon>Micrococcales</taxon>
        <taxon>Micrococcaceae</taxon>
        <taxon>Nesterenkonia</taxon>
    </lineage>
</organism>
<reference evidence="1 2" key="1">
    <citation type="submission" date="2019-05" db="EMBL/GenBank/DDBJ databases">
        <title>Nesterenkonia sp. GY239, isolated from the Southern Atlantic Ocean.</title>
        <authorList>
            <person name="Zhang G."/>
        </authorList>
    </citation>
    <scope>NUCLEOTIDE SEQUENCE [LARGE SCALE GENOMIC DNA]</scope>
    <source>
        <strain evidence="1 2">GY239</strain>
    </source>
</reference>
<gene>
    <name evidence="1" type="ORF">FEF27_04760</name>
</gene>
<protein>
    <submittedName>
        <fullName evidence="1">Type IV toxin-antitoxin system AbiEi family antitoxin domain-containing protein</fullName>
    </submittedName>
</protein>
<dbReference type="Proteomes" id="UP000306544">
    <property type="component" value="Unassembled WGS sequence"/>
</dbReference>
<dbReference type="RefSeq" id="WP_138169705.1">
    <property type="nucleotide sequence ID" value="NZ_VAWA01000004.1"/>
</dbReference>